<sequence>MTTAQEDHINRFKARCLTQERNLFGRLQAAALASRSQAQRLLRSAGNLSITEWRVLWDLAEAGPLTVTEMASIQRTDHALISRTIPAMMKKGYVTTTTGTRDRRTSLVALTPAGRAVFDKASATMSQRRAALANSFSEADLDTFLGLIDRFEAFVEDPDWPTLVAESAG</sequence>
<keyword evidence="3" id="KW-1185">Reference proteome</keyword>
<feature type="domain" description="HTH marR-type" evidence="1">
    <location>
        <begin position="20"/>
        <end position="153"/>
    </location>
</feature>
<dbReference type="RefSeq" id="WP_136463606.1">
    <property type="nucleotide sequence ID" value="NZ_SRKY01000003.1"/>
</dbReference>
<evidence type="ECO:0000313" key="3">
    <source>
        <dbReference type="Proteomes" id="UP000306602"/>
    </source>
</evidence>
<dbReference type="Gene3D" id="1.10.10.10">
    <property type="entry name" value="Winged helix-like DNA-binding domain superfamily/Winged helix DNA-binding domain"/>
    <property type="match status" value="1"/>
</dbReference>
<dbReference type="InterPro" id="IPR000835">
    <property type="entry name" value="HTH_MarR-typ"/>
</dbReference>
<dbReference type="PROSITE" id="PS50995">
    <property type="entry name" value="HTH_MARR_2"/>
    <property type="match status" value="1"/>
</dbReference>
<gene>
    <name evidence="2" type="ORF">E4Z66_13865</name>
</gene>
<dbReference type="InterPro" id="IPR036390">
    <property type="entry name" value="WH_DNA-bd_sf"/>
</dbReference>
<dbReference type="InterPro" id="IPR039422">
    <property type="entry name" value="MarR/SlyA-like"/>
</dbReference>
<evidence type="ECO:0000259" key="1">
    <source>
        <dbReference type="PROSITE" id="PS50995"/>
    </source>
</evidence>
<evidence type="ECO:0000313" key="2">
    <source>
        <dbReference type="EMBL" id="THH36136.1"/>
    </source>
</evidence>
<dbReference type="GO" id="GO:0003700">
    <property type="term" value="F:DNA-binding transcription factor activity"/>
    <property type="evidence" value="ECO:0007669"/>
    <property type="project" value="InterPro"/>
</dbReference>
<name>A0A4S4NA32_9RHOB</name>
<dbReference type="OrthoDB" id="8906692at2"/>
<reference evidence="2 3" key="1">
    <citation type="submission" date="2019-04" db="EMBL/GenBank/DDBJ databases">
        <title>Shimia ponticola sp. nov., isolated from seawater.</title>
        <authorList>
            <person name="Kim Y.-O."/>
            <person name="Yoon J.-H."/>
        </authorList>
    </citation>
    <scope>NUCLEOTIDE SEQUENCE [LARGE SCALE GENOMIC DNA]</scope>
    <source>
        <strain evidence="2 3">MYP11</strain>
    </source>
</reference>
<comment type="caution">
    <text evidence="2">The sequence shown here is derived from an EMBL/GenBank/DDBJ whole genome shotgun (WGS) entry which is preliminary data.</text>
</comment>
<dbReference type="PANTHER" id="PTHR33164:SF57">
    <property type="entry name" value="MARR-FAMILY TRANSCRIPTIONAL REGULATOR"/>
    <property type="match status" value="1"/>
</dbReference>
<proteinExistence type="predicted"/>
<organism evidence="2 3">
    <name type="scientific">Aliishimia ponticola</name>
    <dbReference type="NCBI Taxonomy" id="2499833"/>
    <lineage>
        <taxon>Bacteria</taxon>
        <taxon>Pseudomonadati</taxon>
        <taxon>Pseudomonadota</taxon>
        <taxon>Alphaproteobacteria</taxon>
        <taxon>Rhodobacterales</taxon>
        <taxon>Paracoccaceae</taxon>
        <taxon>Aliishimia</taxon>
    </lineage>
</organism>
<dbReference type="PANTHER" id="PTHR33164">
    <property type="entry name" value="TRANSCRIPTIONAL REGULATOR, MARR FAMILY"/>
    <property type="match status" value="1"/>
</dbReference>
<dbReference type="SUPFAM" id="SSF46785">
    <property type="entry name" value="Winged helix' DNA-binding domain"/>
    <property type="match status" value="1"/>
</dbReference>
<dbReference type="GO" id="GO:0006950">
    <property type="term" value="P:response to stress"/>
    <property type="evidence" value="ECO:0007669"/>
    <property type="project" value="TreeGrafter"/>
</dbReference>
<dbReference type="EMBL" id="SRKY01000003">
    <property type="protein sequence ID" value="THH36136.1"/>
    <property type="molecule type" value="Genomic_DNA"/>
</dbReference>
<dbReference type="AlphaFoldDB" id="A0A4S4NA32"/>
<dbReference type="Proteomes" id="UP000306602">
    <property type="component" value="Unassembled WGS sequence"/>
</dbReference>
<dbReference type="SMART" id="SM00347">
    <property type="entry name" value="HTH_MARR"/>
    <property type="match status" value="1"/>
</dbReference>
<protein>
    <submittedName>
        <fullName evidence="2">MarR family transcriptional regulator</fullName>
    </submittedName>
</protein>
<dbReference type="InterPro" id="IPR036388">
    <property type="entry name" value="WH-like_DNA-bd_sf"/>
</dbReference>
<dbReference type="Pfam" id="PF01047">
    <property type="entry name" value="MarR"/>
    <property type="match status" value="1"/>
</dbReference>
<accession>A0A4S4NA32</accession>